<dbReference type="Proteomes" id="UP001064879">
    <property type="component" value="Chromosome"/>
</dbReference>
<organism evidence="1 2">
    <name type="scientific">Brevibacterium spongiae</name>
    <dbReference type="NCBI Taxonomy" id="2909672"/>
    <lineage>
        <taxon>Bacteria</taxon>
        <taxon>Bacillati</taxon>
        <taxon>Actinomycetota</taxon>
        <taxon>Actinomycetes</taxon>
        <taxon>Micrococcales</taxon>
        <taxon>Brevibacteriaceae</taxon>
        <taxon>Brevibacterium</taxon>
    </lineage>
</organism>
<proteinExistence type="predicted"/>
<reference evidence="1" key="1">
    <citation type="submission" date="2022-03" db="EMBL/GenBank/DDBJ databases">
        <title>Brevibacterium spongiae sp. nov., isolated from marine sponge.</title>
        <authorList>
            <person name="Li Z."/>
            <person name="Zhang M."/>
        </authorList>
    </citation>
    <scope>NUCLEOTIDE SEQUENCE</scope>
    <source>
        <strain evidence="1">WHS-Z9</strain>
    </source>
</reference>
<dbReference type="RefSeq" id="WP_265417676.1">
    <property type="nucleotide sequence ID" value="NZ_CP093443.1"/>
</dbReference>
<keyword evidence="2" id="KW-1185">Reference proteome</keyword>
<accession>A0ABY5SKD8</accession>
<sequence length="77" mass="8500">MNCDTHFGFHPGCIKCANDRIETLEWLADLGEVWTCMTVARAGFPSLVAAERALCRAGRWDLVARLRDNHQGVGLGV</sequence>
<protein>
    <submittedName>
        <fullName evidence="1">Uncharacterized protein</fullName>
    </submittedName>
</protein>
<evidence type="ECO:0000313" key="2">
    <source>
        <dbReference type="Proteomes" id="UP001064879"/>
    </source>
</evidence>
<gene>
    <name evidence="1" type="ORF">L1F31_12850</name>
</gene>
<name>A0ABY5SKD8_9MICO</name>
<evidence type="ECO:0000313" key="1">
    <source>
        <dbReference type="EMBL" id="UVI35003.1"/>
    </source>
</evidence>
<dbReference type="EMBL" id="CP093443">
    <property type="protein sequence ID" value="UVI35003.1"/>
    <property type="molecule type" value="Genomic_DNA"/>
</dbReference>